<dbReference type="AlphaFoldDB" id="A0A9P9GQX5"/>
<dbReference type="OrthoDB" id="4611802at2759"/>
<feature type="chain" id="PRO_5040357576" evidence="1">
    <location>
        <begin position="18"/>
        <end position="77"/>
    </location>
</feature>
<evidence type="ECO:0000313" key="2">
    <source>
        <dbReference type="EMBL" id="KAH7243865.1"/>
    </source>
</evidence>
<comment type="caution">
    <text evidence="2">The sequence shown here is derived from an EMBL/GenBank/DDBJ whole genome shotgun (WGS) entry which is preliminary data.</text>
</comment>
<accession>A0A9P9GQX5</accession>
<protein>
    <submittedName>
        <fullName evidence="2">Uncharacterized protein</fullName>
    </submittedName>
</protein>
<evidence type="ECO:0000313" key="3">
    <source>
        <dbReference type="Proteomes" id="UP000736672"/>
    </source>
</evidence>
<keyword evidence="3" id="KW-1185">Reference proteome</keyword>
<dbReference type="Proteomes" id="UP000736672">
    <property type="component" value="Unassembled WGS sequence"/>
</dbReference>
<reference evidence="2" key="1">
    <citation type="journal article" date="2021" name="Nat. Commun.">
        <title>Genetic determinants of endophytism in the Arabidopsis root mycobiome.</title>
        <authorList>
            <person name="Mesny F."/>
            <person name="Miyauchi S."/>
            <person name="Thiergart T."/>
            <person name="Pickel B."/>
            <person name="Atanasova L."/>
            <person name="Karlsson M."/>
            <person name="Huettel B."/>
            <person name="Barry K.W."/>
            <person name="Haridas S."/>
            <person name="Chen C."/>
            <person name="Bauer D."/>
            <person name="Andreopoulos W."/>
            <person name="Pangilinan J."/>
            <person name="LaButti K."/>
            <person name="Riley R."/>
            <person name="Lipzen A."/>
            <person name="Clum A."/>
            <person name="Drula E."/>
            <person name="Henrissat B."/>
            <person name="Kohler A."/>
            <person name="Grigoriev I.V."/>
            <person name="Martin F.M."/>
            <person name="Hacquard S."/>
        </authorList>
    </citation>
    <scope>NUCLEOTIDE SEQUENCE</scope>
    <source>
        <strain evidence="2">FSSC 5 MPI-SDFR-AT-0091</strain>
    </source>
</reference>
<name>A0A9P9GQX5_FUSSL</name>
<proteinExistence type="predicted"/>
<organism evidence="2 3">
    <name type="scientific">Fusarium solani</name>
    <name type="common">Filamentous fungus</name>
    <dbReference type="NCBI Taxonomy" id="169388"/>
    <lineage>
        <taxon>Eukaryota</taxon>
        <taxon>Fungi</taxon>
        <taxon>Dikarya</taxon>
        <taxon>Ascomycota</taxon>
        <taxon>Pezizomycotina</taxon>
        <taxon>Sordariomycetes</taxon>
        <taxon>Hypocreomycetidae</taxon>
        <taxon>Hypocreales</taxon>
        <taxon>Nectriaceae</taxon>
        <taxon>Fusarium</taxon>
        <taxon>Fusarium solani species complex</taxon>
    </lineage>
</organism>
<evidence type="ECO:0000256" key="1">
    <source>
        <dbReference type="SAM" id="SignalP"/>
    </source>
</evidence>
<feature type="signal peptide" evidence="1">
    <location>
        <begin position="1"/>
        <end position="17"/>
    </location>
</feature>
<keyword evidence="1" id="KW-0732">Signal</keyword>
<gene>
    <name evidence="2" type="ORF">B0J15DRAFT_403521</name>
</gene>
<sequence>MKFTITLMAAFASIAAAASKECTPGTYACTSDAKGWQVCDVSGKFVLAGSCPPSTSCKFFQASKSPYCVPPDFKFPQ</sequence>
<dbReference type="EMBL" id="JAGTJS010000018">
    <property type="protein sequence ID" value="KAH7243865.1"/>
    <property type="molecule type" value="Genomic_DNA"/>
</dbReference>